<dbReference type="PANTHER" id="PTHR47718">
    <property type="entry name" value="OS01G0519700 PROTEIN"/>
    <property type="match status" value="1"/>
</dbReference>
<accession>A0A9R1WGF0</accession>
<comment type="caution">
    <text evidence="2">The sequence shown here is derived from an EMBL/GenBank/DDBJ whole genome shotgun (WGS) entry which is preliminary data.</text>
</comment>
<organism evidence="2 3">
    <name type="scientific">Lactuca sativa</name>
    <name type="common">Garden lettuce</name>
    <dbReference type="NCBI Taxonomy" id="4236"/>
    <lineage>
        <taxon>Eukaryota</taxon>
        <taxon>Viridiplantae</taxon>
        <taxon>Streptophyta</taxon>
        <taxon>Embryophyta</taxon>
        <taxon>Tracheophyta</taxon>
        <taxon>Spermatophyta</taxon>
        <taxon>Magnoliopsida</taxon>
        <taxon>eudicotyledons</taxon>
        <taxon>Gunneridae</taxon>
        <taxon>Pentapetalae</taxon>
        <taxon>asterids</taxon>
        <taxon>campanulids</taxon>
        <taxon>Asterales</taxon>
        <taxon>Asteraceae</taxon>
        <taxon>Cichorioideae</taxon>
        <taxon>Cichorieae</taxon>
        <taxon>Lactucinae</taxon>
        <taxon>Lactuca</taxon>
    </lineage>
</organism>
<dbReference type="InterPro" id="IPR018289">
    <property type="entry name" value="MULE_transposase_dom"/>
</dbReference>
<name>A0A9R1WGF0_LACSA</name>
<dbReference type="EMBL" id="NBSK02000002">
    <property type="protein sequence ID" value="KAJ0222150.1"/>
    <property type="molecule type" value="Genomic_DNA"/>
</dbReference>
<reference evidence="2 3" key="1">
    <citation type="journal article" date="2017" name="Nat. Commun.">
        <title>Genome assembly with in vitro proximity ligation data and whole-genome triplication in lettuce.</title>
        <authorList>
            <person name="Reyes-Chin-Wo S."/>
            <person name="Wang Z."/>
            <person name="Yang X."/>
            <person name="Kozik A."/>
            <person name="Arikit S."/>
            <person name="Song C."/>
            <person name="Xia L."/>
            <person name="Froenicke L."/>
            <person name="Lavelle D.O."/>
            <person name="Truco M.J."/>
            <person name="Xia R."/>
            <person name="Zhu S."/>
            <person name="Xu C."/>
            <person name="Xu H."/>
            <person name="Xu X."/>
            <person name="Cox K."/>
            <person name="Korf I."/>
            <person name="Meyers B.C."/>
            <person name="Michelmore R.W."/>
        </authorList>
    </citation>
    <scope>NUCLEOTIDE SEQUENCE [LARGE SCALE GENOMIC DNA]</scope>
    <source>
        <strain evidence="3">cv. Salinas</strain>
        <tissue evidence="2">Seedlings</tissue>
    </source>
</reference>
<gene>
    <name evidence="2" type="ORF">LSAT_V11C200073640</name>
</gene>
<dbReference type="PANTHER" id="PTHR47718:SF12">
    <property type="entry name" value="PROTEIN FAR1-RELATED SEQUENCE"/>
    <property type="match status" value="1"/>
</dbReference>
<evidence type="ECO:0000313" key="2">
    <source>
        <dbReference type="EMBL" id="KAJ0222150.1"/>
    </source>
</evidence>
<evidence type="ECO:0000313" key="3">
    <source>
        <dbReference type="Proteomes" id="UP000235145"/>
    </source>
</evidence>
<dbReference type="AlphaFoldDB" id="A0A9R1WGF0"/>
<sequence length="451" mass="51729">MVYNQDNADNKNNDISDNKVVFCICNYSITLILLKDAENENEFINGETDDIIADDNIDLQKEQSHVTHYYVSPGCSPYWILVVSYHIKPKINSTLDSYGLALSMCNNYGSEAGFDVRLGTIGTMKFDIITCTTTFAMQSGRSANMDILDPQQNKIQRRKDSFRCECKTKIVFILLHGTNKYILLMILSNNVLMSCLVRTTCFCPVQRGNLIILGDVYSQPIKEKYWCLKSTYIGGSYVRGGLVSDFKNSTRNLNSYIGSRDAKFLVVNMMERKKNIPTFSFKFKVVQKKLNALFWADETAKYNYNAFGDVVSLDATFNMNKYDMVFVPFTGIDNHKKCVTFGGLLSREDGSSYSWLLRAFLKALKKQSKLVLTDQDPTLNKVVNEVLPISSHRWNHMILIKHGNLWMKKMYALQRHWVPAFFKHIPMSGLMRTTSLSESQNWSFQNVERKT</sequence>
<protein>
    <recommendedName>
        <fullName evidence="1">MULE transposase domain-containing protein</fullName>
    </recommendedName>
</protein>
<dbReference type="Proteomes" id="UP000235145">
    <property type="component" value="Unassembled WGS sequence"/>
</dbReference>
<keyword evidence="3" id="KW-1185">Reference proteome</keyword>
<proteinExistence type="predicted"/>
<feature type="domain" description="MULE transposase" evidence="1">
    <location>
        <begin position="310"/>
        <end position="397"/>
    </location>
</feature>
<evidence type="ECO:0000259" key="1">
    <source>
        <dbReference type="Pfam" id="PF10551"/>
    </source>
</evidence>
<dbReference type="Pfam" id="PF10551">
    <property type="entry name" value="MULE"/>
    <property type="match status" value="1"/>
</dbReference>